<keyword evidence="3" id="KW-1185">Reference proteome</keyword>
<feature type="region of interest" description="Disordered" evidence="1">
    <location>
        <begin position="113"/>
        <end position="134"/>
    </location>
</feature>
<organism evidence="2 3">
    <name type="scientific">Archangium minus</name>
    <dbReference type="NCBI Taxonomy" id="83450"/>
    <lineage>
        <taxon>Bacteria</taxon>
        <taxon>Pseudomonadati</taxon>
        <taxon>Myxococcota</taxon>
        <taxon>Myxococcia</taxon>
        <taxon>Myxococcales</taxon>
        <taxon>Cystobacterineae</taxon>
        <taxon>Archangiaceae</taxon>
        <taxon>Archangium</taxon>
    </lineage>
</organism>
<feature type="compositionally biased region" description="Basic and acidic residues" evidence="1">
    <location>
        <begin position="289"/>
        <end position="304"/>
    </location>
</feature>
<protein>
    <submittedName>
        <fullName evidence="2">NAD(P)/FAD-dependent oxidoreductase</fullName>
    </submittedName>
</protein>
<dbReference type="PROSITE" id="PS51257">
    <property type="entry name" value="PROKAR_LIPOPROTEIN"/>
    <property type="match status" value="1"/>
</dbReference>
<dbReference type="Pfam" id="PF13450">
    <property type="entry name" value="NAD_binding_8"/>
    <property type="match status" value="1"/>
</dbReference>
<dbReference type="Gene3D" id="3.50.50.60">
    <property type="entry name" value="FAD/NAD(P)-binding domain"/>
    <property type="match status" value="1"/>
</dbReference>
<feature type="compositionally biased region" description="Basic and acidic residues" evidence="1">
    <location>
        <begin position="117"/>
        <end position="134"/>
    </location>
</feature>
<evidence type="ECO:0000313" key="2">
    <source>
        <dbReference type="EMBL" id="WNG44730.1"/>
    </source>
</evidence>
<name>A0ABY9WQK0_9BACT</name>
<dbReference type="SUPFAM" id="SSF51971">
    <property type="entry name" value="Nucleotide-binding domain"/>
    <property type="match status" value="1"/>
</dbReference>
<gene>
    <name evidence="2" type="ORF">F0U60_11980</name>
</gene>
<feature type="region of interest" description="Disordered" evidence="1">
    <location>
        <begin position="354"/>
        <end position="391"/>
    </location>
</feature>
<feature type="region of interest" description="Disordered" evidence="1">
    <location>
        <begin position="289"/>
        <end position="311"/>
    </location>
</feature>
<sequence>MSPRSRAAPWAVVLGAMALLVAAGCKVHDPATTRIAATERRPLSCEIRLVGGGPAGTYMAYRLAPRFGAGVCLFEKEAEVGGRLRDETLGGVRVGWGARRVNDSQGYVKELPQAGEEEARAGKEAAARTERMKQRKPRVDRAELQRRTFDFDVFAWVRCEGRRRVLAYVKAGGSTPRGCAASPPAWRTARAAPVRGPPRPLLSSPHPPQAFSSPYASDAGAITAVVASAGPAAGRSAIRLAAVPLAVVARPQHRADGLLRDAALGELLIGGGGLGHRRLLELVCAAATRHRDDETHEGSNEGERNSYGGHAPGFHGWDFDTLGHAASGHPRGAGGTTYGVANLHSVRDADCAGGLTIRSPIPPLAPRTSRWSGSATKPKASVAIGQPNTER</sequence>
<reference evidence="2 3" key="1">
    <citation type="submission" date="2019-08" db="EMBL/GenBank/DDBJ databases">
        <title>Archangium and Cystobacter genomes.</title>
        <authorList>
            <person name="Chen I.-C.K."/>
            <person name="Wielgoss S."/>
        </authorList>
    </citation>
    <scope>NUCLEOTIDE SEQUENCE [LARGE SCALE GENOMIC DNA]</scope>
    <source>
        <strain evidence="2 3">Cbm 6</strain>
    </source>
</reference>
<proteinExistence type="predicted"/>
<evidence type="ECO:0000313" key="3">
    <source>
        <dbReference type="Proteomes" id="UP001611383"/>
    </source>
</evidence>
<dbReference type="EMBL" id="CP043494">
    <property type="protein sequence ID" value="WNG44730.1"/>
    <property type="molecule type" value="Genomic_DNA"/>
</dbReference>
<dbReference type="Proteomes" id="UP001611383">
    <property type="component" value="Chromosome"/>
</dbReference>
<dbReference type="InterPro" id="IPR036188">
    <property type="entry name" value="FAD/NAD-bd_sf"/>
</dbReference>
<accession>A0ABY9WQK0</accession>
<evidence type="ECO:0000256" key="1">
    <source>
        <dbReference type="SAM" id="MobiDB-lite"/>
    </source>
</evidence>